<proteinExistence type="inferred from homology"/>
<reference evidence="10 11" key="1">
    <citation type="journal article" date="2020" name="Nat. Food">
        <title>A phased Vanilla planifolia genome enables genetic improvement of flavour and production.</title>
        <authorList>
            <person name="Hasing T."/>
            <person name="Tang H."/>
            <person name="Brym M."/>
            <person name="Khazi F."/>
            <person name="Huang T."/>
            <person name="Chambers A.H."/>
        </authorList>
    </citation>
    <scope>NUCLEOTIDE SEQUENCE [LARGE SCALE GENOMIC DNA]</scope>
    <source>
        <tissue evidence="10">Leaf</tissue>
    </source>
</reference>
<evidence type="ECO:0000256" key="1">
    <source>
        <dbReference type="ARBA" id="ARBA00004370"/>
    </source>
</evidence>
<keyword evidence="7" id="KW-0812">Transmembrane</keyword>
<sequence>MGGGGHAALTKDQEKESLHRRSGVQDPLLRVPVEKPPFTLSQIKKAVPPHCFNRSALRSFSYVVHDLVITGGLLFLALSVIPKIPYPYQLVAWPLYWVAQGCVLTGVWVIAHECGHHAFSESSLLDDAVGLVLHSMLLVPYFSWKYSHRRHHSNTGSLDRDEVFVPKSRSSLPWFSRYLNNPPGRILTLLITLTLGWPLYLAFNVSGRPYPRFASHYDPYSPIYNDRERAQIFLSDTGVISVLYFLYRLSSTFSFSWVVRVYGVPLLIVNGWLVLITYLQHTHPALPHYDSSEWDWLRGALATVDRDYGLLNRVFHNITDTHVAHHLFSTMPHYHAMEATKAIRPVLGEYYRMDDTPVVKAMWREASECVYVQEEDGKGKPRGLYASCSTN</sequence>
<evidence type="ECO:0000313" key="11">
    <source>
        <dbReference type="Proteomes" id="UP000636800"/>
    </source>
</evidence>
<dbReference type="AlphaFoldDB" id="A0A835R278"/>
<feature type="transmembrane region" description="Helical" evidence="7">
    <location>
        <begin position="186"/>
        <end position="203"/>
    </location>
</feature>
<feature type="transmembrane region" description="Helical" evidence="7">
    <location>
        <begin position="62"/>
        <end position="81"/>
    </location>
</feature>
<gene>
    <name evidence="10" type="ORF">HPP92_011113</name>
</gene>
<accession>A0A835R278</accession>
<organism evidence="10 11">
    <name type="scientific">Vanilla planifolia</name>
    <name type="common">Vanilla</name>
    <dbReference type="NCBI Taxonomy" id="51239"/>
    <lineage>
        <taxon>Eukaryota</taxon>
        <taxon>Viridiplantae</taxon>
        <taxon>Streptophyta</taxon>
        <taxon>Embryophyta</taxon>
        <taxon>Tracheophyta</taxon>
        <taxon>Spermatophyta</taxon>
        <taxon>Magnoliopsida</taxon>
        <taxon>Liliopsida</taxon>
        <taxon>Asparagales</taxon>
        <taxon>Orchidaceae</taxon>
        <taxon>Vanilloideae</taxon>
        <taxon>Vanilleae</taxon>
        <taxon>Vanilla</taxon>
    </lineage>
</organism>
<dbReference type="GO" id="GO:0016717">
    <property type="term" value="F:oxidoreductase activity, acting on paired donors, with oxidation of a pair of donors resulting in the reduction of molecular oxygen to two molecules of water"/>
    <property type="evidence" value="ECO:0007669"/>
    <property type="project" value="InterPro"/>
</dbReference>
<dbReference type="GO" id="GO:0016020">
    <property type="term" value="C:membrane"/>
    <property type="evidence" value="ECO:0007669"/>
    <property type="project" value="UniProtKB-SubCell"/>
</dbReference>
<evidence type="ECO:0000256" key="6">
    <source>
        <dbReference type="SAM" id="MobiDB-lite"/>
    </source>
</evidence>
<dbReference type="Pfam" id="PF00487">
    <property type="entry name" value="FA_desaturase"/>
    <property type="match status" value="1"/>
</dbReference>
<dbReference type="Pfam" id="PF11960">
    <property type="entry name" value="DUF3474"/>
    <property type="match status" value="1"/>
</dbReference>
<dbReference type="InterPro" id="IPR021863">
    <property type="entry name" value="FAS_N"/>
</dbReference>
<evidence type="ECO:0000313" key="10">
    <source>
        <dbReference type="EMBL" id="KAG0480255.1"/>
    </source>
</evidence>
<evidence type="ECO:0000256" key="7">
    <source>
        <dbReference type="SAM" id="Phobius"/>
    </source>
</evidence>
<comment type="subcellular location">
    <subcellularLocation>
        <location evidence="1">Membrane</location>
    </subcellularLocation>
</comment>
<comment type="similarity">
    <text evidence="3">Belongs to the fatty acid desaturase type 1 family.</text>
</comment>
<feature type="transmembrane region" description="Helical" evidence="7">
    <location>
        <begin position="93"/>
        <end position="111"/>
    </location>
</feature>
<dbReference type="GO" id="GO:0006629">
    <property type="term" value="P:lipid metabolic process"/>
    <property type="evidence" value="ECO:0007669"/>
    <property type="project" value="InterPro"/>
</dbReference>
<dbReference type="PANTHER" id="PTHR32100">
    <property type="entry name" value="OMEGA-6 FATTY ACID DESATURASE, CHLOROPLASTIC"/>
    <property type="match status" value="1"/>
</dbReference>
<evidence type="ECO:0000256" key="3">
    <source>
        <dbReference type="ARBA" id="ARBA00009295"/>
    </source>
</evidence>
<feature type="domain" description="Fatty acid desaturase" evidence="8">
    <location>
        <begin position="92"/>
        <end position="352"/>
    </location>
</feature>
<feature type="domain" description="Fatty acid desaturase N-terminal" evidence="9">
    <location>
        <begin position="32"/>
        <end position="73"/>
    </location>
</feature>
<dbReference type="InterPro" id="IPR005804">
    <property type="entry name" value="FA_desaturase_dom"/>
</dbReference>
<evidence type="ECO:0000256" key="2">
    <source>
        <dbReference type="ARBA" id="ARBA00005189"/>
    </source>
</evidence>
<feature type="region of interest" description="Disordered" evidence="6">
    <location>
        <begin position="1"/>
        <end position="23"/>
    </location>
</feature>
<comment type="pathway">
    <text evidence="2">Lipid metabolism.</text>
</comment>
<dbReference type="EMBL" id="JADCNL010000005">
    <property type="protein sequence ID" value="KAG0480255.1"/>
    <property type="molecule type" value="Genomic_DNA"/>
</dbReference>
<feature type="compositionally biased region" description="Basic and acidic residues" evidence="6">
    <location>
        <begin position="9"/>
        <end position="19"/>
    </location>
</feature>
<evidence type="ECO:0000259" key="9">
    <source>
        <dbReference type="Pfam" id="PF11960"/>
    </source>
</evidence>
<keyword evidence="7" id="KW-1133">Transmembrane helix</keyword>
<feature type="transmembrane region" description="Helical" evidence="7">
    <location>
        <begin position="123"/>
        <end position="144"/>
    </location>
</feature>
<comment type="caution">
    <text evidence="10">The sequence shown here is derived from an EMBL/GenBank/DDBJ whole genome shotgun (WGS) entry which is preliminary data.</text>
</comment>
<keyword evidence="11" id="KW-1185">Reference proteome</keyword>
<feature type="transmembrane region" description="Helical" evidence="7">
    <location>
        <begin position="259"/>
        <end position="279"/>
    </location>
</feature>
<keyword evidence="4" id="KW-0560">Oxidoreductase</keyword>
<dbReference type="InterPro" id="IPR012171">
    <property type="entry name" value="Fatty_acid_desaturase"/>
</dbReference>
<dbReference type="CDD" id="cd03507">
    <property type="entry name" value="Delta12-FADS-like"/>
    <property type="match status" value="1"/>
</dbReference>
<dbReference type="Proteomes" id="UP000636800">
    <property type="component" value="Chromosome 5"/>
</dbReference>
<dbReference type="OrthoDB" id="843225at2759"/>
<evidence type="ECO:0000256" key="5">
    <source>
        <dbReference type="ARBA" id="ARBA00023136"/>
    </source>
</evidence>
<protein>
    <submittedName>
        <fullName evidence="10">Uncharacterized protein</fullName>
    </submittedName>
</protein>
<evidence type="ECO:0000256" key="4">
    <source>
        <dbReference type="ARBA" id="ARBA00023002"/>
    </source>
</evidence>
<evidence type="ECO:0000259" key="8">
    <source>
        <dbReference type="Pfam" id="PF00487"/>
    </source>
</evidence>
<name>A0A835R278_VANPL</name>
<keyword evidence="5 7" id="KW-0472">Membrane</keyword>